<evidence type="ECO:0000313" key="4">
    <source>
        <dbReference type="Proteomes" id="UP000323317"/>
    </source>
</evidence>
<feature type="compositionally biased region" description="Acidic residues" evidence="1">
    <location>
        <begin position="306"/>
        <end position="317"/>
    </location>
</feature>
<keyword evidence="2" id="KW-0812">Transmembrane</keyword>
<dbReference type="AlphaFoldDB" id="A0A5D4KD57"/>
<proteinExistence type="predicted"/>
<gene>
    <name evidence="3" type="ORF">FZC79_10845</name>
</gene>
<feature type="compositionally biased region" description="Basic and acidic residues" evidence="1">
    <location>
        <begin position="293"/>
        <end position="305"/>
    </location>
</feature>
<name>A0A5D4KD57_9BACI</name>
<dbReference type="RefSeq" id="WP_148946842.1">
    <property type="nucleotide sequence ID" value="NZ_VTEH01000007.1"/>
</dbReference>
<evidence type="ECO:0000256" key="1">
    <source>
        <dbReference type="SAM" id="MobiDB-lite"/>
    </source>
</evidence>
<organism evidence="3 4">
    <name type="scientific">Rossellomorea vietnamensis</name>
    <dbReference type="NCBI Taxonomy" id="218284"/>
    <lineage>
        <taxon>Bacteria</taxon>
        <taxon>Bacillati</taxon>
        <taxon>Bacillota</taxon>
        <taxon>Bacilli</taxon>
        <taxon>Bacillales</taxon>
        <taxon>Bacillaceae</taxon>
        <taxon>Rossellomorea</taxon>
    </lineage>
</organism>
<feature type="compositionally biased region" description="Basic and acidic residues" evidence="1">
    <location>
        <begin position="263"/>
        <end position="275"/>
    </location>
</feature>
<keyword evidence="2" id="KW-0472">Membrane</keyword>
<comment type="caution">
    <text evidence="3">The sequence shown here is derived from an EMBL/GenBank/DDBJ whole genome shotgun (WGS) entry which is preliminary data.</text>
</comment>
<dbReference type="Proteomes" id="UP000323317">
    <property type="component" value="Unassembled WGS sequence"/>
</dbReference>
<feature type="compositionally biased region" description="Acidic residues" evidence="1">
    <location>
        <begin position="276"/>
        <end position="292"/>
    </location>
</feature>
<evidence type="ECO:0000256" key="2">
    <source>
        <dbReference type="SAM" id="Phobius"/>
    </source>
</evidence>
<feature type="transmembrane region" description="Helical" evidence="2">
    <location>
        <begin position="44"/>
        <end position="65"/>
    </location>
</feature>
<protein>
    <submittedName>
        <fullName evidence="3">Uncharacterized protein</fullName>
    </submittedName>
</protein>
<feature type="compositionally biased region" description="Acidic residues" evidence="1">
    <location>
        <begin position="226"/>
        <end position="249"/>
    </location>
</feature>
<feature type="compositionally biased region" description="Basic and acidic residues" evidence="1">
    <location>
        <begin position="321"/>
        <end position="340"/>
    </location>
</feature>
<keyword evidence="2" id="KW-1133">Transmembrane helix</keyword>
<sequence>MKNHFTNFVLGTLHRIKSSLEKTNEGGVHIRYLRTKKFKKRNKGVIAATKLVVIWYALLIALIQFSSTNAALNDVERTSFALQAGQWAIPEEEEVLEESLLSFDSSQSGFCERDIKGFYSLITNGEDESLSGHTFELYYVPSEQEGPHDDNRGTTVNLEDIEPLASEDGNVLLKYEPESPPALGKYKFAALQPTQLSESEGVEGGQLIIWGEEILIKQEDIDSCWETETEQEVTEGSDETQVEVSEETIPENPTTENNEEENKEQNPEGQETKEEAVEESLVEEELLEEADIDELKISEEPKDNQEPVDEVVQEEEQATALEKENKEKGDTSENGKKDNQ</sequence>
<dbReference type="EMBL" id="VTEH01000007">
    <property type="protein sequence ID" value="TYR75254.1"/>
    <property type="molecule type" value="Genomic_DNA"/>
</dbReference>
<reference evidence="3 4" key="1">
    <citation type="submission" date="2019-08" db="EMBL/GenBank/DDBJ databases">
        <title>Bacillus genomes from the desert of Cuatro Cienegas, Coahuila.</title>
        <authorList>
            <person name="Olmedo-Alvarez G."/>
        </authorList>
    </citation>
    <scope>NUCLEOTIDE SEQUENCE [LARGE SCALE GENOMIC DNA]</scope>
    <source>
        <strain evidence="3 4">CH40_1T</strain>
    </source>
</reference>
<feature type="region of interest" description="Disordered" evidence="1">
    <location>
        <begin position="226"/>
        <end position="340"/>
    </location>
</feature>
<evidence type="ECO:0000313" key="3">
    <source>
        <dbReference type="EMBL" id="TYR75254.1"/>
    </source>
</evidence>
<accession>A0A5D4KD57</accession>